<feature type="short sequence motif" description="Histidine triad motif" evidence="2">
    <location>
        <begin position="129"/>
        <end position="133"/>
    </location>
</feature>
<evidence type="ECO:0000256" key="2">
    <source>
        <dbReference type="PROSITE-ProRule" id="PRU00464"/>
    </source>
</evidence>
<evidence type="ECO:0000313" key="4">
    <source>
        <dbReference type="EMBL" id="BES82132.1"/>
    </source>
</evidence>
<gene>
    <name evidence="4" type="ORF">PABY_16990</name>
</gene>
<dbReference type="SUPFAM" id="SSF54197">
    <property type="entry name" value="HIT-like"/>
    <property type="match status" value="1"/>
</dbReference>
<dbReference type="EMBL" id="AP028907">
    <property type="protein sequence ID" value="BES82132.1"/>
    <property type="molecule type" value="Genomic_DNA"/>
</dbReference>
<dbReference type="Gene3D" id="3.30.428.10">
    <property type="entry name" value="HIT-like"/>
    <property type="match status" value="1"/>
</dbReference>
<feature type="domain" description="HIT" evidence="3">
    <location>
        <begin position="35"/>
        <end position="144"/>
    </location>
</feature>
<dbReference type="PANTHER" id="PTHR42997">
    <property type="entry name" value="HIT FAMILY HYDROLASE"/>
    <property type="match status" value="1"/>
</dbReference>
<name>A0ABN6ZUR1_9CREN</name>
<accession>A0ABN6ZUR1</accession>
<evidence type="ECO:0000256" key="1">
    <source>
        <dbReference type="ARBA" id="ARBA00022741"/>
    </source>
</evidence>
<dbReference type="CDD" id="cd01275">
    <property type="entry name" value="FHIT"/>
    <property type="match status" value="1"/>
</dbReference>
<evidence type="ECO:0000259" key="3">
    <source>
        <dbReference type="PROSITE" id="PS51084"/>
    </source>
</evidence>
<dbReference type="InterPro" id="IPR011146">
    <property type="entry name" value="HIT-like"/>
</dbReference>
<evidence type="ECO:0000313" key="5">
    <source>
        <dbReference type="Proteomes" id="UP001341135"/>
    </source>
</evidence>
<dbReference type="InterPro" id="IPR052908">
    <property type="entry name" value="AP-4-A_phosphorylase"/>
</dbReference>
<dbReference type="PANTHER" id="PTHR42997:SF1">
    <property type="entry name" value="AP-4-A PHOSPHORYLASE"/>
    <property type="match status" value="1"/>
</dbReference>
<proteinExistence type="predicted"/>
<dbReference type="Pfam" id="PF01230">
    <property type="entry name" value="HIT"/>
    <property type="match status" value="1"/>
</dbReference>
<dbReference type="InterPro" id="IPR039383">
    <property type="entry name" value="FHIT"/>
</dbReference>
<keyword evidence="1" id="KW-0547">Nucleotide-binding</keyword>
<dbReference type="Proteomes" id="UP001341135">
    <property type="component" value="Chromosome"/>
</dbReference>
<dbReference type="InterPro" id="IPR036265">
    <property type="entry name" value="HIT-like_sf"/>
</dbReference>
<sequence>MGGHSTMDSHINVLYAPWRYKYIKSTVEREPSECIFCAAPKKSDDEVLILYRGRYNYIIMNLYPYNTGHVMVIPYRHVADITELTTEELTEMMDLVKLSVKLIRQVLKPHGFNIGMNIGRIAGAGVDKHIHIHVVPRWNGDTNFMPVIAGVKVISQDVRETYKALKEALKSQSGSQGAIG</sequence>
<dbReference type="PROSITE" id="PS51084">
    <property type="entry name" value="HIT_2"/>
    <property type="match status" value="1"/>
</dbReference>
<reference evidence="4 5" key="1">
    <citation type="submission" date="2023-09" db="EMBL/GenBank/DDBJ databases">
        <title>Pyrofollis japonicus gen. nov. sp. nov., a novel member of the family Pyrodictiaceae isolated from the Iheya North hydrothermal field.</title>
        <authorList>
            <person name="Miyazaki U."/>
            <person name="Sanari M."/>
            <person name="Tame A."/>
            <person name="Kitajima M."/>
            <person name="Okamoto A."/>
            <person name="Sawayama S."/>
            <person name="Miyazaki J."/>
            <person name="Takai K."/>
            <person name="Nakagawa S."/>
        </authorList>
    </citation>
    <scope>NUCLEOTIDE SEQUENCE [LARGE SCALE GENOMIC DNA]</scope>
    <source>
        <strain evidence="4 5">AV2</strain>
    </source>
</reference>
<organism evidence="4 5">
    <name type="scientific">Pyrodictium abyssi</name>
    <dbReference type="NCBI Taxonomy" id="54256"/>
    <lineage>
        <taxon>Archaea</taxon>
        <taxon>Thermoproteota</taxon>
        <taxon>Thermoprotei</taxon>
        <taxon>Desulfurococcales</taxon>
        <taxon>Pyrodictiaceae</taxon>
        <taxon>Pyrodictium</taxon>
    </lineage>
</organism>
<protein>
    <submittedName>
        <fullName evidence="4">HIT domain-containing protein</fullName>
    </submittedName>
</protein>
<keyword evidence="5" id="KW-1185">Reference proteome</keyword>